<evidence type="ECO:0000313" key="3">
    <source>
        <dbReference type="Proteomes" id="UP000604046"/>
    </source>
</evidence>
<feature type="compositionally biased region" description="Polar residues" evidence="1">
    <location>
        <begin position="1"/>
        <end position="12"/>
    </location>
</feature>
<dbReference type="AlphaFoldDB" id="A0A812I4V9"/>
<reference evidence="2" key="1">
    <citation type="submission" date="2021-02" db="EMBL/GenBank/DDBJ databases">
        <authorList>
            <person name="Dougan E. K."/>
            <person name="Rhodes N."/>
            <person name="Thang M."/>
            <person name="Chan C."/>
        </authorList>
    </citation>
    <scope>NUCLEOTIDE SEQUENCE</scope>
</reference>
<evidence type="ECO:0000256" key="1">
    <source>
        <dbReference type="SAM" id="MobiDB-lite"/>
    </source>
</evidence>
<accession>A0A812I4V9</accession>
<proteinExistence type="predicted"/>
<keyword evidence="3" id="KW-1185">Reference proteome</keyword>
<protein>
    <submittedName>
        <fullName evidence="2">Uncharacterized protein</fullName>
    </submittedName>
</protein>
<dbReference type="OrthoDB" id="423077at2759"/>
<sequence length="60" mass="6853">MNQDAEITQLKSELQDAERRQSEEVVKLAGDVRKLEQQVKMYNDLLRGSKSQETASCTPQ</sequence>
<dbReference type="Proteomes" id="UP000604046">
    <property type="component" value="Unassembled WGS sequence"/>
</dbReference>
<feature type="region of interest" description="Disordered" evidence="1">
    <location>
        <begin position="1"/>
        <end position="21"/>
    </location>
</feature>
<gene>
    <name evidence="2" type="ORF">SNAT2548_LOCUS2697</name>
</gene>
<evidence type="ECO:0000313" key="2">
    <source>
        <dbReference type="EMBL" id="CAE6972290.1"/>
    </source>
</evidence>
<dbReference type="EMBL" id="CAJNDS010000159">
    <property type="protein sequence ID" value="CAE6972290.1"/>
    <property type="molecule type" value="Genomic_DNA"/>
</dbReference>
<name>A0A812I4V9_9DINO</name>
<organism evidence="2 3">
    <name type="scientific">Symbiodinium natans</name>
    <dbReference type="NCBI Taxonomy" id="878477"/>
    <lineage>
        <taxon>Eukaryota</taxon>
        <taxon>Sar</taxon>
        <taxon>Alveolata</taxon>
        <taxon>Dinophyceae</taxon>
        <taxon>Suessiales</taxon>
        <taxon>Symbiodiniaceae</taxon>
        <taxon>Symbiodinium</taxon>
    </lineage>
</organism>
<comment type="caution">
    <text evidence="2">The sequence shown here is derived from an EMBL/GenBank/DDBJ whole genome shotgun (WGS) entry which is preliminary data.</text>
</comment>